<feature type="region of interest" description="Disordered" evidence="1">
    <location>
        <begin position="182"/>
        <end position="242"/>
    </location>
</feature>
<dbReference type="AlphaFoldDB" id="A0A0C3B6H8"/>
<evidence type="ECO:0000313" key="4">
    <source>
        <dbReference type="Proteomes" id="UP000054097"/>
    </source>
</evidence>
<evidence type="ECO:0008006" key="5">
    <source>
        <dbReference type="Google" id="ProtNLM"/>
    </source>
</evidence>
<dbReference type="EMBL" id="KN824280">
    <property type="protein sequence ID" value="KIM32435.1"/>
    <property type="molecule type" value="Genomic_DNA"/>
</dbReference>
<feature type="chain" id="PRO_5002175582" description="Carbohydrate-binding module family 35 protein" evidence="2">
    <location>
        <begin position="23"/>
        <end position="299"/>
    </location>
</feature>
<feature type="compositionally biased region" description="Low complexity" evidence="1">
    <location>
        <begin position="182"/>
        <end position="234"/>
    </location>
</feature>
<dbReference type="Gene3D" id="2.60.120.260">
    <property type="entry name" value="Galactose-binding domain-like"/>
    <property type="match status" value="1"/>
</dbReference>
<proteinExistence type="predicted"/>
<keyword evidence="4" id="KW-1185">Reference proteome</keyword>
<reference evidence="3 4" key="1">
    <citation type="submission" date="2014-04" db="EMBL/GenBank/DDBJ databases">
        <authorList>
            <consortium name="DOE Joint Genome Institute"/>
            <person name="Kuo A."/>
            <person name="Zuccaro A."/>
            <person name="Kohler A."/>
            <person name="Nagy L.G."/>
            <person name="Floudas D."/>
            <person name="Copeland A."/>
            <person name="Barry K.W."/>
            <person name="Cichocki N."/>
            <person name="Veneault-Fourrey C."/>
            <person name="LaButti K."/>
            <person name="Lindquist E.A."/>
            <person name="Lipzen A."/>
            <person name="Lundell T."/>
            <person name="Morin E."/>
            <person name="Murat C."/>
            <person name="Sun H."/>
            <person name="Tunlid A."/>
            <person name="Henrissat B."/>
            <person name="Grigoriev I.V."/>
            <person name="Hibbett D.S."/>
            <person name="Martin F."/>
            <person name="Nordberg H.P."/>
            <person name="Cantor M.N."/>
            <person name="Hua S.X."/>
        </authorList>
    </citation>
    <scope>NUCLEOTIDE SEQUENCE [LARGE SCALE GENOMIC DNA]</scope>
    <source>
        <strain evidence="3 4">MAFF 305830</strain>
    </source>
</reference>
<protein>
    <recommendedName>
        <fullName evidence="5">Carbohydrate-binding module family 35 protein</fullName>
    </recommendedName>
</protein>
<reference evidence="4" key="2">
    <citation type="submission" date="2015-01" db="EMBL/GenBank/DDBJ databases">
        <title>Evolutionary Origins and Diversification of the Mycorrhizal Mutualists.</title>
        <authorList>
            <consortium name="DOE Joint Genome Institute"/>
            <consortium name="Mycorrhizal Genomics Consortium"/>
            <person name="Kohler A."/>
            <person name="Kuo A."/>
            <person name="Nagy L.G."/>
            <person name="Floudas D."/>
            <person name="Copeland A."/>
            <person name="Barry K.W."/>
            <person name="Cichocki N."/>
            <person name="Veneault-Fourrey C."/>
            <person name="LaButti K."/>
            <person name="Lindquist E.A."/>
            <person name="Lipzen A."/>
            <person name="Lundell T."/>
            <person name="Morin E."/>
            <person name="Murat C."/>
            <person name="Riley R."/>
            <person name="Ohm R."/>
            <person name="Sun H."/>
            <person name="Tunlid A."/>
            <person name="Henrissat B."/>
            <person name="Grigoriev I.V."/>
            <person name="Hibbett D.S."/>
            <person name="Martin F."/>
        </authorList>
    </citation>
    <scope>NUCLEOTIDE SEQUENCE [LARGE SCALE GENOMIC DNA]</scope>
    <source>
        <strain evidence="4">MAFF 305830</strain>
    </source>
</reference>
<feature type="signal peptide" evidence="2">
    <location>
        <begin position="1"/>
        <end position="22"/>
    </location>
</feature>
<gene>
    <name evidence="3" type="ORF">M408DRAFT_218805</name>
</gene>
<name>A0A0C3B6H8_SERVB</name>
<dbReference type="Proteomes" id="UP000054097">
    <property type="component" value="Unassembled WGS sequence"/>
</dbReference>
<organism evidence="3 4">
    <name type="scientific">Serendipita vermifera MAFF 305830</name>
    <dbReference type="NCBI Taxonomy" id="933852"/>
    <lineage>
        <taxon>Eukaryota</taxon>
        <taxon>Fungi</taxon>
        <taxon>Dikarya</taxon>
        <taxon>Basidiomycota</taxon>
        <taxon>Agaricomycotina</taxon>
        <taxon>Agaricomycetes</taxon>
        <taxon>Sebacinales</taxon>
        <taxon>Serendipitaceae</taxon>
        <taxon>Serendipita</taxon>
    </lineage>
</organism>
<evidence type="ECO:0000256" key="2">
    <source>
        <dbReference type="SAM" id="SignalP"/>
    </source>
</evidence>
<sequence length="299" mass="31610">MILKPSNARFLFLFALLYSVLGMIIVDDTSGLLVYSTSGPAWWGANGHNGQGHYVGGHTDNQPFVLPYGFTWHEAVGDGASVSLTFTGTRVNLTGTICTVGWPTIVDVYIDGQYMSRFEHHPEVLFTTTDQFQSNITLLYTIANFDNLAPAQHTFRAVSVGTSTLFAVDFLAYEPSDAIPVSNTSASVTSSAVSTRSTTSASPTTNSTILSTNSSSPSTSSLSTLAQPTASTSTGDSQSVTAAMDVPASDSRIIYSPPDAWNAYSNPRRATSCLEGTMGSSTAGSYLTHNFTGEGAMAI</sequence>
<keyword evidence="2" id="KW-0732">Signal</keyword>
<accession>A0A0C3B6H8</accession>
<evidence type="ECO:0000313" key="3">
    <source>
        <dbReference type="EMBL" id="KIM32435.1"/>
    </source>
</evidence>
<evidence type="ECO:0000256" key="1">
    <source>
        <dbReference type="SAM" id="MobiDB-lite"/>
    </source>
</evidence>
<dbReference type="HOGENOM" id="CLU_064358_0_0_1"/>